<evidence type="ECO:0008006" key="4">
    <source>
        <dbReference type="Google" id="ProtNLM"/>
    </source>
</evidence>
<feature type="signal peptide" evidence="1">
    <location>
        <begin position="1"/>
        <end position="21"/>
    </location>
</feature>
<organism evidence="2 3">
    <name type="scientific">Legionella erythra</name>
    <dbReference type="NCBI Taxonomy" id="448"/>
    <lineage>
        <taxon>Bacteria</taxon>
        <taxon>Pseudomonadati</taxon>
        <taxon>Pseudomonadota</taxon>
        <taxon>Gammaproteobacteria</taxon>
        <taxon>Legionellales</taxon>
        <taxon>Legionellaceae</taxon>
        <taxon>Legionella</taxon>
    </lineage>
</organism>
<dbReference type="PATRIC" id="fig|448.7.peg.1016"/>
<feature type="chain" id="PRO_5006913347" description="Secreted protein" evidence="1">
    <location>
        <begin position="22"/>
        <end position="125"/>
    </location>
</feature>
<protein>
    <recommendedName>
        <fullName evidence="4">Secreted protein</fullName>
    </recommendedName>
</protein>
<reference evidence="2 3" key="1">
    <citation type="submission" date="2015-11" db="EMBL/GenBank/DDBJ databases">
        <title>Genomic analysis of 38 Legionella species identifies large and diverse effector repertoires.</title>
        <authorList>
            <person name="Burstein D."/>
            <person name="Amaro F."/>
            <person name="Zusman T."/>
            <person name="Lifshitz Z."/>
            <person name="Cohen O."/>
            <person name="Gilbert J.A."/>
            <person name="Pupko T."/>
            <person name="Shuman H.A."/>
            <person name="Segal G."/>
        </authorList>
    </citation>
    <scope>NUCLEOTIDE SEQUENCE [LARGE SCALE GENOMIC DNA]</scope>
    <source>
        <strain evidence="2 3">SE-32A-C8</strain>
    </source>
</reference>
<keyword evidence="1" id="KW-0732">Signal</keyword>
<comment type="caution">
    <text evidence="2">The sequence shown here is derived from an EMBL/GenBank/DDBJ whole genome shotgun (WGS) entry which is preliminary data.</text>
</comment>
<gene>
    <name evidence="2" type="ORF">Lery_0970</name>
</gene>
<dbReference type="OrthoDB" id="5649396at2"/>
<evidence type="ECO:0000313" key="3">
    <source>
        <dbReference type="Proteomes" id="UP000054773"/>
    </source>
</evidence>
<proteinExistence type="predicted"/>
<dbReference type="AlphaFoldDB" id="A0A0W0TS27"/>
<evidence type="ECO:0000256" key="1">
    <source>
        <dbReference type="SAM" id="SignalP"/>
    </source>
</evidence>
<dbReference type="EMBL" id="LNYA01000021">
    <property type="protein sequence ID" value="KTC98407.1"/>
    <property type="molecule type" value="Genomic_DNA"/>
</dbReference>
<keyword evidence="3" id="KW-1185">Reference proteome</keyword>
<dbReference type="RefSeq" id="WP_058526135.1">
    <property type="nucleotide sequence ID" value="NZ_CAAAHY010000044.1"/>
</dbReference>
<evidence type="ECO:0000313" key="2">
    <source>
        <dbReference type="EMBL" id="KTC98407.1"/>
    </source>
</evidence>
<dbReference type="STRING" id="448.Lery_0970"/>
<sequence>MKLTAKWLLPLLGLHLASAQAVCVVNDTDFKMYYEIENRNTGCPIPKERFHSGYLNAHEKRCHAHSSAEGDDWKIYRKDVITVYKIDGNQRQRACYKSVEGILNFLEVSYVANQWWCLDKSDYED</sequence>
<name>A0A0W0TS27_LEGER</name>
<dbReference type="Proteomes" id="UP000054773">
    <property type="component" value="Unassembled WGS sequence"/>
</dbReference>
<accession>A0A0W0TS27</accession>